<dbReference type="PANTHER" id="PTHR46552">
    <property type="entry name" value="NADH-UBIQUINONE OXIDOREDUCTASE CHAIN 2"/>
    <property type="match status" value="1"/>
</dbReference>
<dbReference type="PANTHER" id="PTHR46552:SF1">
    <property type="entry name" value="NADH-UBIQUINONE OXIDOREDUCTASE CHAIN 2"/>
    <property type="match status" value="1"/>
</dbReference>
<comment type="function">
    <text evidence="18">Core subunit of the mitochondrial membrane respiratory chain NADH dehydrogenase (Complex I) which catalyzes electron transfer from NADH through the respiratory chain, using ubiquinone as an electron acceptor. Essential for the catalytic activity and assembly of complex I.</text>
</comment>
<keyword evidence="9 18" id="KW-0999">Mitochondrion inner membrane</keyword>
<proteinExistence type="inferred from homology"/>
<evidence type="ECO:0000256" key="14">
    <source>
        <dbReference type="ARBA" id="ARBA00023075"/>
    </source>
</evidence>
<comment type="subcellular location">
    <subcellularLocation>
        <location evidence="2 18">Mitochondrion inner membrane</location>
        <topology evidence="2 18">Multi-pass membrane protein</topology>
    </subcellularLocation>
</comment>
<sequence length="337" mass="38896">MNKFYKIMFLQTLLIGTLIAISSYSWLMMWIGLEINLLSMIPLMKTSKNLFPSEAALKYFITQALASSILLFSIIISLNFNEHTQSYMNFYSIMIMNSSLLTKMGAAPFHFWFPEVMEGLSWMNSMMMLTWQKIAPFILIMYNSKMTMFIACIIIASSIIGGIMGLNQTSIRKILAFSSINHIGWMLSSLLNSQMIWLIYFIIYSLINLNLIFIFHKFNSYSISQLFNSVNKNKLIKFFFIINFLSLGGLPPFLGFLPKWLTINNLISNNFMFMSLTLIISTLITLFFYLRLTFSSLTINQEESNILIMIKQSWSIIIINFASLSGLIICTMIFNMI</sequence>
<feature type="transmembrane region" description="Helical" evidence="18">
    <location>
        <begin position="12"/>
        <end position="38"/>
    </location>
</feature>
<comment type="catalytic activity">
    <reaction evidence="17 18">
        <text>a ubiquinone + NADH + 5 H(+)(in) = a ubiquinol + NAD(+) + 4 H(+)(out)</text>
        <dbReference type="Rhea" id="RHEA:29091"/>
        <dbReference type="Rhea" id="RHEA-COMP:9565"/>
        <dbReference type="Rhea" id="RHEA-COMP:9566"/>
        <dbReference type="ChEBI" id="CHEBI:15378"/>
        <dbReference type="ChEBI" id="CHEBI:16389"/>
        <dbReference type="ChEBI" id="CHEBI:17976"/>
        <dbReference type="ChEBI" id="CHEBI:57540"/>
        <dbReference type="ChEBI" id="CHEBI:57945"/>
        <dbReference type="EC" id="7.1.1.2"/>
    </reaction>
</comment>
<dbReference type="GO" id="GO:0008137">
    <property type="term" value="F:NADH dehydrogenase (ubiquinone) activity"/>
    <property type="evidence" value="ECO:0007669"/>
    <property type="project" value="UniProtKB-EC"/>
</dbReference>
<feature type="transmembrane region" description="Helical" evidence="18">
    <location>
        <begin position="125"/>
        <end position="142"/>
    </location>
</feature>
<keyword evidence="15 18" id="KW-0496">Mitochondrion</keyword>
<evidence type="ECO:0000256" key="6">
    <source>
        <dbReference type="ARBA" id="ARBA00022448"/>
    </source>
</evidence>
<dbReference type="AlphaFoldDB" id="A0A4D6STW0"/>
<dbReference type="InterPro" id="IPR050175">
    <property type="entry name" value="Complex_I_Subunit_2"/>
</dbReference>
<reference evidence="20" key="1">
    <citation type="journal article" date="2018" name="Mitochondrial DNA Part B Resour">
        <title>Complete mitochondrial genome of Cyllorhynchites ursulus (Coleoptera: Rhynchitidae).</title>
        <authorList>
            <person name="Kim Y.K."/>
            <person name="Lee E."/>
        </authorList>
    </citation>
    <scope>NUCLEOTIDE SEQUENCE</scope>
</reference>
<evidence type="ECO:0000256" key="2">
    <source>
        <dbReference type="ARBA" id="ARBA00004448"/>
    </source>
</evidence>
<dbReference type="Pfam" id="PF00361">
    <property type="entry name" value="Proton_antipo_M"/>
    <property type="match status" value="1"/>
</dbReference>
<feature type="transmembrane region" description="Helical" evidence="18">
    <location>
        <begin position="90"/>
        <end position="113"/>
    </location>
</feature>
<dbReference type="InterPro" id="IPR003917">
    <property type="entry name" value="NADH_UbQ_OxRdtase_chain2"/>
</dbReference>
<keyword evidence="6" id="KW-0813">Transport</keyword>
<feature type="transmembrane region" description="Helical" evidence="18">
    <location>
        <begin position="197"/>
        <end position="215"/>
    </location>
</feature>
<keyword evidence="14 18" id="KW-0830">Ubiquinone</keyword>
<feature type="transmembrane region" description="Helical" evidence="18">
    <location>
        <begin position="313"/>
        <end position="334"/>
    </location>
</feature>
<feature type="transmembrane region" description="Helical" evidence="18">
    <location>
        <begin position="148"/>
        <end position="167"/>
    </location>
</feature>
<protein>
    <recommendedName>
        <fullName evidence="5 18">NADH-ubiquinone oxidoreductase chain 2</fullName>
        <ecNumber evidence="4 18">7.1.1.2</ecNumber>
    </recommendedName>
</protein>
<evidence type="ECO:0000259" key="19">
    <source>
        <dbReference type="Pfam" id="PF00361"/>
    </source>
</evidence>
<keyword evidence="13 18" id="KW-0520">NAD</keyword>
<dbReference type="InterPro" id="IPR001750">
    <property type="entry name" value="ND/Mrp_TM"/>
</dbReference>
<evidence type="ECO:0000256" key="7">
    <source>
        <dbReference type="ARBA" id="ARBA00022660"/>
    </source>
</evidence>
<evidence type="ECO:0000256" key="10">
    <source>
        <dbReference type="ARBA" id="ARBA00022967"/>
    </source>
</evidence>
<feature type="transmembrane region" description="Helical" evidence="18">
    <location>
        <begin position="235"/>
        <end position="256"/>
    </location>
</feature>
<evidence type="ECO:0000256" key="15">
    <source>
        <dbReference type="ARBA" id="ARBA00023128"/>
    </source>
</evidence>
<evidence type="ECO:0000256" key="12">
    <source>
        <dbReference type="ARBA" id="ARBA00022989"/>
    </source>
</evidence>
<feature type="transmembrane region" description="Helical" evidence="18">
    <location>
        <begin position="271"/>
        <end position="292"/>
    </location>
</feature>
<evidence type="ECO:0000256" key="1">
    <source>
        <dbReference type="ARBA" id="ARBA00003257"/>
    </source>
</evidence>
<evidence type="ECO:0000256" key="13">
    <source>
        <dbReference type="ARBA" id="ARBA00023027"/>
    </source>
</evidence>
<keyword evidence="7 18" id="KW-0679">Respiratory chain</keyword>
<evidence type="ECO:0000313" key="20">
    <source>
        <dbReference type="EMBL" id="QCG69869.1"/>
    </source>
</evidence>
<organism evidence="20">
    <name type="scientific">Cyllorhynchites ursulus</name>
    <dbReference type="NCBI Taxonomy" id="1515519"/>
    <lineage>
        <taxon>Eukaryota</taxon>
        <taxon>Metazoa</taxon>
        <taxon>Ecdysozoa</taxon>
        <taxon>Arthropoda</taxon>
        <taxon>Hexapoda</taxon>
        <taxon>Insecta</taxon>
        <taxon>Pterygota</taxon>
        <taxon>Neoptera</taxon>
        <taxon>Endopterygota</taxon>
        <taxon>Coleoptera</taxon>
        <taxon>Polyphaga</taxon>
        <taxon>Cucujiformia</taxon>
        <taxon>Attelabidae</taxon>
        <taxon>Rhynchitinae</taxon>
        <taxon>Cyllorhynchites</taxon>
    </lineage>
</organism>
<evidence type="ECO:0000256" key="9">
    <source>
        <dbReference type="ARBA" id="ARBA00022792"/>
    </source>
</evidence>
<evidence type="ECO:0000256" key="18">
    <source>
        <dbReference type="RuleBase" id="RU003403"/>
    </source>
</evidence>
<name>A0A4D6STW0_9CUCU</name>
<evidence type="ECO:0000256" key="11">
    <source>
        <dbReference type="ARBA" id="ARBA00022982"/>
    </source>
</evidence>
<dbReference type="EMBL" id="MH156809">
    <property type="protein sequence ID" value="QCG69869.1"/>
    <property type="molecule type" value="Genomic_DNA"/>
</dbReference>
<evidence type="ECO:0000256" key="3">
    <source>
        <dbReference type="ARBA" id="ARBA00007012"/>
    </source>
</evidence>
<evidence type="ECO:0000256" key="4">
    <source>
        <dbReference type="ARBA" id="ARBA00012944"/>
    </source>
</evidence>
<feature type="transmembrane region" description="Helical" evidence="18">
    <location>
        <begin position="59"/>
        <end position="78"/>
    </location>
</feature>
<dbReference type="PRINTS" id="PR01436">
    <property type="entry name" value="NADHDHGNASE2"/>
</dbReference>
<feature type="domain" description="NADH:quinone oxidoreductase/Mrp antiporter transmembrane" evidence="19">
    <location>
        <begin position="23"/>
        <end position="285"/>
    </location>
</feature>
<dbReference type="GO" id="GO:0005743">
    <property type="term" value="C:mitochondrial inner membrane"/>
    <property type="evidence" value="ECO:0007669"/>
    <property type="project" value="UniProtKB-SubCell"/>
</dbReference>
<evidence type="ECO:0000256" key="8">
    <source>
        <dbReference type="ARBA" id="ARBA00022692"/>
    </source>
</evidence>
<gene>
    <name evidence="20" type="primary">ND2</name>
</gene>
<accession>A0A4D6STW0</accession>
<keyword evidence="12 18" id="KW-1133">Transmembrane helix</keyword>
<evidence type="ECO:0000256" key="5">
    <source>
        <dbReference type="ARBA" id="ARBA00021008"/>
    </source>
</evidence>
<keyword evidence="8 18" id="KW-0812">Transmembrane</keyword>
<evidence type="ECO:0000256" key="16">
    <source>
        <dbReference type="ARBA" id="ARBA00023136"/>
    </source>
</evidence>
<keyword evidence="16 18" id="KW-0472">Membrane</keyword>
<dbReference type="GO" id="GO:0006120">
    <property type="term" value="P:mitochondrial electron transport, NADH to ubiquinone"/>
    <property type="evidence" value="ECO:0007669"/>
    <property type="project" value="InterPro"/>
</dbReference>
<evidence type="ECO:0000256" key="17">
    <source>
        <dbReference type="ARBA" id="ARBA00049551"/>
    </source>
</evidence>
<comment type="function">
    <text evidence="1">Core subunit of the mitochondrial membrane respiratory chain NADH dehydrogenase (Complex I) that is believed to belong to the minimal assembly required for catalysis. Complex I functions in the transfer of electrons from NADH to the respiratory chain. The immediate electron acceptor for the enzyme is believed to be ubiquinone.</text>
</comment>
<geneLocation type="mitochondrion" evidence="20"/>
<keyword evidence="10 18" id="KW-1278">Translocase</keyword>
<keyword evidence="11 18" id="KW-0249">Electron transport</keyword>
<comment type="similarity">
    <text evidence="3 18">Belongs to the complex I subunit 2 family.</text>
</comment>
<dbReference type="EC" id="7.1.1.2" evidence="4 18"/>